<evidence type="ECO:0000256" key="9">
    <source>
        <dbReference type="SAM" id="MobiDB-lite"/>
    </source>
</evidence>
<dbReference type="GO" id="GO:0015093">
    <property type="term" value="F:ferrous iron transmembrane transporter activity"/>
    <property type="evidence" value="ECO:0007669"/>
    <property type="project" value="TreeGrafter"/>
</dbReference>
<gene>
    <name evidence="13" type="ORF">IHV25_06385</name>
</gene>
<feature type="region of interest" description="Disordered" evidence="9">
    <location>
        <begin position="301"/>
        <end position="324"/>
    </location>
</feature>
<dbReference type="NCBIfam" id="TIGR01297">
    <property type="entry name" value="CDF"/>
    <property type="match status" value="1"/>
</dbReference>
<keyword evidence="3" id="KW-0813">Transport</keyword>
<dbReference type="PANTHER" id="PTHR43840">
    <property type="entry name" value="MITOCHONDRIAL METAL TRANSPORTER 1-RELATED"/>
    <property type="match status" value="1"/>
</dbReference>
<evidence type="ECO:0000256" key="10">
    <source>
        <dbReference type="SAM" id="Phobius"/>
    </source>
</evidence>
<comment type="caution">
    <text evidence="13">The sequence shown here is derived from an EMBL/GenBank/DDBJ whole genome shotgun (WGS) entry which is preliminary data.</text>
</comment>
<feature type="transmembrane region" description="Helical" evidence="10">
    <location>
        <begin position="127"/>
        <end position="147"/>
    </location>
</feature>
<evidence type="ECO:0000313" key="13">
    <source>
        <dbReference type="EMBL" id="MBE1237271.1"/>
    </source>
</evidence>
<keyword evidence="5 10" id="KW-0812">Transmembrane</keyword>
<dbReference type="GO" id="GO:0006882">
    <property type="term" value="P:intracellular zinc ion homeostasis"/>
    <property type="evidence" value="ECO:0007669"/>
    <property type="project" value="TreeGrafter"/>
</dbReference>
<dbReference type="InterPro" id="IPR027470">
    <property type="entry name" value="Cation_efflux_CTD"/>
</dbReference>
<dbReference type="Pfam" id="PF01545">
    <property type="entry name" value="Cation_efflux"/>
    <property type="match status" value="1"/>
</dbReference>
<dbReference type="Gene3D" id="3.30.70.1350">
    <property type="entry name" value="Cation efflux protein, cytoplasmic domain"/>
    <property type="match status" value="1"/>
</dbReference>
<comment type="subcellular location">
    <subcellularLocation>
        <location evidence="1">Cell membrane</location>
        <topology evidence="1">Multi-pass membrane protein</topology>
    </subcellularLocation>
</comment>
<sequence>MKTTTEGLSGKEARDRSVARLLTAATFASVGVALTLVVAKTVAWFMTGSVAILSTLIDSIIDTGASLLTLLAVRASLAPADENHRFGHGKAEPLAGLGQAAFISGSAVFLVIHGIERVLVPEPVHGNMVGIVVMVLSTVLTLGLVAFQKYVIRRTGSLAVGGDSLHYTGDLLMNVSVIGSLVIGLYFDIPLMDPILGIVIALFLMVSAWEIGHMSINMLMDRELPEDERRRILDICFDDSRVLDVHDLRTRRSGQTTFIQLHLDLDGNLSLTQAHDITSDLYRRLAALFPQSEILIHQDPIGEDDDEHHPTFAYSDSRMPPEPQ</sequence>
<evidence type="ECO:0000256" key="8">
    <source>
        <dbReference type="ARBA" id="ARBA00068882"/>
    </source>
</evidence>
<evidence type="ECO:0000256" key="3">
    <source>
        <dbReference type="ARBA" id="ARBA00022448"/>
    </source>
</evidence>
<dbReference type="InterPro" id="IPR036837">
    <property type="entry name" value="Cation_efflux_CTD_sf"/>
</dbReference>
<dbReference type="Proteomes" id="UP000631034">
    <property type="component" value="Unassembled WGS sequence"/>
</dbReference>
<dbReference type="Gene3D" id="1.20.1510.10">
    <property type="entry name" value="Cation efflux protein transmembrane domain"/>
    <property type="match status" value="1"/>
</dbReference>
<dbReference type="InterPro" id="IPR002524">
    <property type="entry name" value="Cation_efflux"/>
</dbReference>
<organism evidence="13 14">
    <name type="scientific">Phaeovibrio sulfidiphilus</name>
    <dbReference type="NCBI Taxonomy" id="1220600"/>
    <lineage>
        <taxon>Bacteria</taxon>
        <taxon>Pseudomonadati</taxon>
        <taxon>Pseudomonadota</taxon>
        <taxon>Alphaproteobacteria</taxon>
        <taxon>Rhodospirillales</taxon>
        <taxon>Rhodospirillaceae</taxon>
        <taxon>Phaeovibrio</taxon>
    </lineage>
</organism>
<dbReference type="InterPro" id="IPR050291">
    <property type="entry name" value="CDF_Transporter"/>
</dbReference>
<dbReference type="AlphaFoldDB" id="A0A8J6YPJ4"/>
<evidence type="ECO:0000256" key="2">
    <source>
        <dbReference type="ARBA" id="ARBA00008114"/>
    </source>
</evidence>
<name>A0A8J6YPJ4_9PROT</name>
<dbReference type="SUPFAM" id="SSF161111">
    <property type="entry name" value="Cation efflux protein transmembrane domain-like"/>
    <property type="match status" value="1"/>
</dbReference>
<feature type="transmembrane region" description="Helical" evidence="10">
    <location>
        <begin position="171"/>
        <end position="189"/>
    </location>
</feature>
<reference evidence="13" key="1">
    <citation type="submission" date="2020-10" db="EMBL/GenBank/DDBJ databases">
        <title>Genome sequence of the unusual species of purple photosynthetic bacteria, Phaeovibrio sulfidiphilus DSM 23193, type strain.</title>
        <authorList>
            <person name="Kyndt J.A."/>
            <person name="Meyer T.E."/>
        </authorList>
    </citation>
    <scope>NUCLEOTIDE SEQUENCE</scope>
    <source>
        <strain evidence="13">DSM 23193</strain>
    </source>
</reference>
<evidence type="ECO:0000313" key="14">
    <source>
        <dbReference type="Proteomes" id="UP000631034"/>
    </source>
</evidence>
<evidence type="ECO:0000256" key="5">
    <source>
        <dbReference type="ARBA" id="ARBA00022692"/>
    </source>
</evidence>
<dbReference type="PANTHER" id="PTHR43840:SF41">
    <property type="entry name" value="CATION-EFFLUX PUMP FIEF"/>
    <property type="match status" value="1"/>
</dbReference>
<dbReference type="GO" id="GO:0005886">
    <property type="term" value="C:plasma membrane"/>
    <property type="evidence" value="ECO:0007669"/>
    <property type="project" value="UniProtKB-SubCell"/>
</dbReference>
<dbReference type="EMBL" id="JACZHT010000004">
    <property type="protein sequence ID" value="MBE1237271.1"/>
    <property type="molecule type" value="Genomic_DNA"/>
</dbReference>
<feature type="transmembrane region" description="Helical" evidence="10">
    <location>
        <begin position="195"/>
        <end position="212"/>
    </location>
</feature>
<accession>A0A8J6YPJ4</accession>
<keyword evidence="6 10" id="KW-1133">Transmembrane helix</keyword>
<keyword evidence="14" id="KW-1185">Reference proteome</keyword>
<feature type="transmembrane region" description="Helical" evidence="10">
    <location>
        <begin position="21"/>
        <end position="45"/>
    </location>
</feature>
<keyword evidence="4" id="KW-1003">Cell membrane</keyword>
<evidence type="ECO:0000256" key="7">
    <source>
        <dbReference type="ARBA" id="ARBA00023136"/>
    </source>
</evidence>
<dbReference type="SUPFAM" id="SSF160240">
    <property type="entry name" value="Cation efflux protein cytoplasmic domain-like"/>
    <property type="match status" value="1"/>
</dbReference>
<dbReference type="RefSeq" id="WP_192534284.1">
    <property type="nucleotide sequence ID" value="NZ_JACZHT010000004.1"/>
</dbReference>
<evidence type="ECO:0000259" key="11">
    <source>
        <dbReference type="Pfam" id="PF01545"/>
    </source>
</evidence>
<feature type="transmembrane region" description="Helical" evidence="10">
    <location>
        <begin position="51"/>
        <end position="73"/>
    </location>
</feature>
<protein>
    <recommendedName>
        <fullName evidence="8">Protein p34</fullName>
    </recommendedName>
</protein>
<feature type="domain" description="Cation efflux protein transmembrane" evidence="11">
    <location>
        <begin position="27"/>
        <end position="220"/>
    </location>
</feature>
<dbReference type="GO" id="GO:0015086">
    <property type="term" value="F:cadmium ion transmembrane transporter activity"/>
    <property type="evidence" value="ECO:0007669"/>
    <property type="project" value="TreeGrafter"/>
</dbReference>
<comment type="similarity">
    <text evidence="2">Belongs to the cation diffusion facilitator (CDF) transporter (TC 2.A.4) family.</text>
</comment>
<dbReference type="GO" id="GO:0015341">
    <property type="term" value="F:zinc efflux antiporter activity"/>
    <property type="evidence" value="ECO:0007669"/>
    <property type="project" value="TreeGrafter"/>
</dbReference>
<dbReference type="InterPro" id="IPR027469">
    <property type="entry name" value="Cation_efflux_TMD_sf"/>
</dbReference>
<dbReference type="InterPro" id="IPR058533">
    <property type="entry name" value="Cation_efflux_TM"/>
</dbReference>
<proteinExistence type="inferred from homology"/>
<evidence type="ECO:0000256" key="4">
    <source>
        <dbReference type="ARBA" id="ARBA00022475"/>
    </source>
</evidence>
<dbReference type="FunFam" id="3.30.70.1350:FF:000002">
    <property type="entry name" value="Ferrous-iron efflux pump FieF"/>
    <property type="match status" value="1"/>
</dbReference>
<evidence type="ECO:0000259" key="12">
    <source>
        <dbReference type="Pfam" id="PF16916"/>
    </source>
</evidence>
<feature type="transmembrane region" description="Helical" evidence="10">
    <location>
        <begin position="94"/>
        <end position="115"/>
    </location>
</feature>
<evidence type="ECO:0000256" key="1">
    <source>
        <dbReference type="ARBA" id="ARBA00004651"/>
    </source>
</evidence>
<feature type="domain" description="Cation efflux protein cytoplasmic" evidence="12">
    <location>
        <begin position="224"/>
        <end position="300"/>
    </location>
</feature>
<dbReference type="Pfam" id="PF16916">
    <property type="entry name" value="ZT_dimer"/>
    <property type="match status" value="1"/>
</dbReference>
<evidence type="ECO:0000256" key="6">
    <source>
        <dbReference type="ARBA" id="ARBA00022989"/>
    </source>
</evidence>
<keyword evidence="7 10" id="KW-0472">Membrane</keyword>